<reference evidence="1 2" key="1">
    <citation type="submission" date="2018-06" db="EMBL/GenBank/DDBJ databases">
        <title>Extensive metabolic versatility and redundancy in microbially diverse, dynamic hydrothermal sediments.</title>
        <authorList>
            <person name="Dombrowski N."/>
            <person name="Teske A."/>
            <person name="Baker B.J."/>
        </authorList>
    </citation>
    <scope>NUCLEOTIDE SEQUENCE [LARGE SCALE GENOMIC DNA]</scope>
    <source>
        <strain evidence="1">B36_G15</strain>
    </source>
</reference>
<dbReference type="Proteomes" id="UP000268469">
    <property type="component" value="Unassembled WGS sequence"/>
</dbReference>
<dbReference type="Gene3D" id="2.60.40.4070">
    <property type="match status" value="1"/>
</dbReference>
<dbReference type="Gene3D" id="2.60.40.10">
    <property type="entry name" value="Immunoglobulins"/>
    <property type="match status" value="1"/>
</dbReference>
<organism evidence="1 2">
    <name type="scientific">candidate division WOR-3 bacterium</name>
    <dbReference type="NCBI Taxonomy" id="2052148"/>
    <lineage>
        <taxon>Bacteria</taxon>
        <taxon>Bacteria division WOR-3</taxon>
    </lineage>
</organism>
<sequence length="687" mass="77457">MKSWGIFLIPVIVLGQTNYVLKNDLLSAGGDTMAAPAGVNYRLFGGSITQTGVGRVENWNANYRAIIGFWHPPYAAEHIPPASPNIIIVEKLGQDAKITWNAVTIDTAGNTENVYYYVVYRDTAPDFVPEYDDSIGFTVYDETTYTDPGAVDSVNNFYYLIKAVDQFLNRSGPSNMGYKFRQLLYENPDRTDKNWVSLPFRVPYDSASDFYSDIGTGVCQGVTKRDPETQAYTTCIYLGGIWLNNFEIDPGQMYEISVNADTAVRITGAHDPDLSVPLYENPDRTDKNWISIPYNADYDSASDIYAHIGTDVCQGVTKRDPETQAYTTCIYLGGIWLNNFEIERGAGYEISVNQDTSLKPRVYTNRNWSRKGSRNVLSDAVTKEMPLLIAPRWIVKDNVLSLNNCAVTPREFLGGEAHICYGWLHNPARKDIHFRGYIVSRPEEVLTENTYGCGIMNLGDSALFWLETGNFYSPWEDQDKLIVLFAAESLGEDCIYLNPFGYASIILNERENRQKFNSFQSVTQLPLSPEVIGLVKYVISSNGEMLMAEDAFLDQSDISSYTDIVAVERGLLGYIFQGGHELRPERIAKSKVVTALRESPPKFDIRVSPSVVNNEAFIIYGIPRRNRILIRLYDPSGRVVETLVDDMKDPGRYRLRWKARPELSGGVYFVRIEAGEKRKTVKIVLTK</sequence>
<protein>
    <recommendedName>
        <fullName evidence="3">T9SS type A sorting domain-containing protein</fullName>
    </recommendedName>
</protein>
<accession>A0A660SF04</accession>
<name>A0A660SF04_UNCW3</name>
<comment type="caution">
    <text evidence="1">The sequence shown here is derived from an EMBL/GenBank/DDBJ whole genome shotgun (WGS) entry which is preliminary data.</text>
</comment>
<evidence type="ECO:0000313" key="1">
    <source>
        <dbReference type="EMBL" id="RKX68590.1"/>
    </source>
</evidence>
<dbReference type="EMBL" id="QNBE01000147">
    <property type="protein sequence ID" value="RKX68590.1"/>
    <property type="molecule type" value="Genomic_DNA"/>
</dbReference>
<evidence type="ECO:0008006" key="3">
    <source>
        <dbReference type="Google" id="ProtNLM"/>
    </source>
</evidence>
<proteinExistence type="predicted"/>
<gene>
    <name evidence="1" type="ORF">DRP53_10435</name>
</gene>
<evidence type="ECO:0000313" key="2">
    <source>
        <dbReference type="Proteomes" id="UP000268469"/>
    </source>
</evidence>
<dbReference type="AlphaFoldDB" id="A0A660SF04"/>
<dbReference type="InterPro" id="IPR013783">
    <property type="entry name" value="Ig-like_fold"/>
</dbReference>